<accession>A0ACB9DJL1</accession>
<keyword evidence="2" id="KW-1185">Reference proteome</keyword>
<dbReference type="Proteomes" id="UP001055879">
    <property type="component" value="Linkage Group LG03"/>
</dbReference>
<name>A0ACB9DJL1_ARCLA</name>
<dbReference type="EMBL" id="CM042049">
    <property type="protein sequence ID" value="KAI3746737.1"/>
    <property type="molecule type" value="Genomic_DNA"/>
</dbReference>
<comment type="caution">
    <text evidence="1">The sequence shown here is derived from an EMBL/GenBank/DDBJ whole genome shotgun (WGS) entry which is preliminary data.</text>
</comment>
<protein>
    <submittedName>
        <fullName evidence="1">Uncharacterized protein</fullName>
    </submittedName>
</protein>
<gene>
    <name evidence="1" type="ORF">L6452_09176</name>
</gene>
<evidence type="ECO:0000313" key="1">
    <source>
        <dbReference type="EMBL" id="KAI3746737.1"/>
    </source>
</evidence>
<reference evidence="2" key="1">
    <citation type="journal article" date="2022" name="Mol. Ecol. Resour.">
        <title>The genomes of chicory, endive, great burdock and yacon provide insights into Asteraceae palaeo-polyploidization history and plant inulin production.</title>
        <authorList>
            <person name="Fan W."/>
            <person name="Wang S."/>
            <person name="Wang H."/>
            <person name="Wang A."/>
            <person name="Jiang F."/>
            <person name="Liu H."/>
            <person name="Zhao H."/>
            <person name="Xu D."/>
            <person name="Zhang Y."/>
        </authorList>
    </citation>
    <scope>NUCLEOTIDE SEQUENCE [LARGE SCALE GENOMIC DNA]</scope>
    <source>
        <strain evidence="2">cv. Niubang</strain>
    </source>
</reference>
<organism evidence="1 2">
    <name type="scientific">Arctium lappa</name>
    <name type="common">Greater burdock</name>
    <name type="synonym">Lappa major</name>
    <dbReference type="NCBI Taxonomy" id="4217"/>
    <lineage>
        <taxon>Eukaryota</taxon>
        <taxon>Viridiplantae</taxon>
        <taxon>Streptophyta</taxon>
        <taxon>Embryophyta</taxon>
        <taxon>Tracheophyta</taxon>
        <taxon>Spermatophyta</taxon>
        <taxon>Magnoliopsida</taxon>
        <taxon>eudicotyledons</taxon>
        <taxon>Gunneridae</taxon>
        <taxon>Pentapetalae</taxon>
        <taxon>asterids</taxon>
        <taxon>campanulids</taxon>
        <taxon>Asterales</taxon>
        <taxon>Asteraceae</taxon>
        <taxon>Carduoideae</taxon>
        <taxon>Cardueae</taxon>
        <taxon>Arctiinae</taxon>
        <taxon>Arctium</taxon>
    </lineage>
</organism>
<reference evidence="1 2" key="2">
    <citation type="journal article" date="2022" name="Mol. Ecol. Resour.">
        <title>The genomes of chicory, endive, great burdock and yacon provide insights into Asteraceae paleo-polyploidization history and plant inulin production.</title>
        <authorList>
            <person name="Fan W."/>
            <person name="Wang S."/>
            <person name="Wang H."/>
            <person name="Wang A."/>
            <person name="Jiang F."/>
            <person name="Liu H."/>
            <person name="Zhao H."/>
            <person name="Xu D."/>
            <person name="Zhang Y."/>
        </authorList>
    </citation>
    <scope>NUCLEOTIDE SEQUENCE [LARGE SCALE GENOMIC DNA]</scope>
    <source>
        <strain evidence="2">cv. Niubang</strain>
    </source>
</reference>
<evidence type="ECO:0000313" key="2">
    <source>
        <dbReference type="Proteomes" id="UP001055879"/>
    </source>
</evidence>
<sequence>MNGFDALTTDAELIQFLDAMKYAWEPKPRTTIPNKKLTLVNKALMPFHLNYIFSHFIQCMSGKSGSLDQASKPLPNEVSISELRSRLSLVTSSTSASMQKVPSSPIPAATPSKRPSTGSLGPSKKAKVTKEKATSRYIPKDVSLQTSLDAFVGLSSTSSATTTSTVPAISVAVTTTVTQPTISVQQPEVTTPIPTSSIPISSPSISLISNPPTISTPQFGPIGPEHQSFEESLQFYKMFDNSGIPITLNTSPNSPYKPVSQKLTYISGPTLATVDTNVNNLSAKVESMTASLNTTTNAVQSAGEALKTLTATCASKADVSHIATLQEAIDKVREDSQQQFAALTTKVHACEVLLHQILTHLKAPAPTSTPSFTENDRTSLNIAVEFIHQATSDLPAFEGRLDCLEAEVQLLAAAKASYPSKDLSLNDNDKEGEKAAEKNTEFEVAAEVQQKETPSQEEDDVNEDLDLEDQEDDSHQDDDDDDEDQSLWCSSAVTSSAIASKEVIKAGGSQETPSGTPSQSKGATSEGTLKMISLPEENPSQFSPLLKGKELQIIPAAEADDQIIPISVREIDEEDEEEEESLQHYGRPSRSSHWSEEERNKTTDMISHLESQRRKVPSQSSDLEFLTEVEIQESVRNKKLIADCQRDASLALKIQSSQVKDKKLKSKPVEVQAALLKEIEEERSKDKAVSDNSIDWCKHKIDYRSDPLKIVEVAISGRKKKDKLSVTMEITREDGSCKAMFISKLEDLGYMEWLEFKGALKKSKSTYRGYVERVNDALINRVAAILKVPSTLPPKEALFGPPPDLSVLDLSLPPGGPYAAGQVLKEPFGIFFRDDEEQLRFQRVSEIPICPLALLKDLMCLWCTLSPVADPIIANICKESLEQRQKGEEIPEYLINPPKPSLDS</sequence>
<proteinExistence type="predicted"/>